<dbReference type="Proteomes" id="UP000077202">
    <property type="component" value="Unassembled WGS sequence"/>
</dbReference>
<dbReference type="EMBL" id="LVLJ01001819">
    <property type="protein sequence ID" value="OAE27828.1"/>
    <property type="molecule type" value="Genomic_DNA"/>
</dbReference>
<dbReference type="CDD" id="cd14481">
    <property type="entry name" value="SPX_AtSPX1_like"/>
    <property type="match status" value="1"/>
</dbReference>
<dbReference type="GO" id="GO:0016036">
    <property type="term" value="P:cellular response to phosphate starvation"/>
    <property type="evidence" value="ECO:0007669"/>
    <property type="project" value="InterPro"/>
</dbReference>
<feature type="compositionally biased region" description="Acidic residues" evidence="1">
    <location>
        <begin position="198"/>
        <end position="211"/>
    </location>
</feature>
<dbReference type="Pfam" id="PF03105">
    <property type="entry name" value="SPX"/>
    <property type="match status" value="2"/>
</dbReference>
<feature type="region of interest" description="Disordered" evidence="1">
    <location>
        <begin position="1"/>
        <end position="22"/>
    </location>
</feature>
<dbReference type="InterPro" id="IPR004331">
    <property type="entry name" value="SPX_dom"/>
</dbReference>
<protein>
    <recommendedName>
        <fullName evidence="2">SPX domain-containing protein</fullName>
    </recommendedName>
</protein>
<comment type="caution">
    <text evidence="3">The sequence shown here is derived from an EMBL/GenBank/DDBJ whole genome shotgun (WGS) entry which is preliminary data.</text>
</comment>
<keyword evidence="4" id="KW-1185">Reference proteome</keyword>
<evidence type="ECO:0000313" key="3">
    <source>
        <dbReference type="EMBL" id="OAE27828.1"/>
    </source>
</evidence>
<name>A0A176W469_MARPO</name>
<proteinExistence type="predicted"/>
<dbReference type="InterPro" id="IPR031142">
    <property type="entry name" value="SPX_prot"/>
</dbReference>
<reference evidence="3" key="1">
    <citation type="submission" date="2016-03" db="EMBL/GenBank/DDBJ databases">
        <title>Mechanisms controlling the formation of the plant cell surface in tip-growing cells are functionally conserved among land plants.</title>
        <authorList>
            <person name="Honkanen S."/>
            <person name="Jones V.A."/>
            <person name="Morieri G."/>
            <person name="Champion C."/>
            <person name="Hetherington A.J."/>
            <person name="Kelly S."/>
            <person name="Saint-Marcoux D."/>
            <person name="Proust H."/>
            <person name="Prescott H."/>
            <person name="Dolan L."/>
        </authorList>
    </citation>
    <scope>NUCLEOTIDE SEQUENCE [LARGE SCALE GENOMIC DNA]</scope>
    <source>
        <tissue evidence="3">Whole gametophyte</tissue>
    </source>
</reference>
<feature type="region of interest" description="Disordered" evidence="1">
    <location>
        <begin position="188"/>
        <end position="241"/>
    </location>
</feature>
<dbReference type="PANTHER" id="PTHR45978">
    <property type="entry name" value="SPX DOMAIN-CONTAINING PROTEIN 3"/>
    <property type="match status" value="1"/>
</dbReference>
<accession>A0A176W469</accession>
<gene>
    <name evidence="3" type="ORF">AXG93_1881s1190</name>
</gene>
<dbReference type="PROSITE" id="PS51382">
    <property type="entry name" value="SPX"/>
    <property type="match status" value="1"/>
</dbReference>
<sequence>MRIEGRDNSGPSTAGAGQAKSVGGRRIFDECRELYHPSEQRQQHRIRDIPNGYSSLPEDLGYHSQARSLSNRRIVERGVSVFVGLASGLRFLGESAVLPVLWVSACAAFASVWIEGGTVCLRAREQEVRVKMKFGKIMQNQLDDTIPEWREKFLCYKQLKKRLKSIQAPVCFTKAAFVENNAFSSPSLDGCLTKDPSDEVDEADTERDENEEARGEKRGAAELVDSDASDTAPFEHPSPKKRKVLTVEEVVEELSAVAAEDSNGVLSNDDSGEENRVAQLMAKDKEFIRLLNVELDKFNNFFIEKEEEYVIRLHQLKERIERVKVKYAENGNACDRSCEEECTRIQMDIVTFHGEMVLLENYSSLNYMGLVKILKKHDKRTGAVLRMPFIVSVLHQPFFSTKLLSKLVLECLECANSIRSILPPSPMHEAVVEEGVIEDASLSQAMESEPIHRQTLAALRTIQAMRKA</sequence>
<feature type="domain" description="SPX" evidence="2">
    <location>
        <begin position="132"/>
        <end position="391"/>
    </location>
</feature>
<organism evidence="3 4">
    <name type="scientific">Marchantia polymorpha subsp. ruderalis</name>
    <dbReference type="NCBI Taxonomy" id="1480154"/>
    <lineage>
        <taxon>Eukaryota</taxon>
        <taxon>Viridiplantae</taxon>
        <taxon>Streptophyta</taxon>
        <taxon>Embryophyta</taxon>
        <taxon>Marchantiophyta</taxon>
        <taxon>Marchantiopsida</taxon>
        <taxon>Marchantiidae</taxon>
        <taxon>Marchantiales</taxon>
        <taxon>Marchantiaceae</taxon>
        <taxon>Marchantia</taxon>
    </lineage>
</organism>
<evidence type="ECO:0000256" key="1">
    <source>
        <dbReference type="SAM" id="MobiDB-lite"/>
    </source>
</evidence>
<evidence type="ECO:0000313" key="4">
    <source>
        <dbReference type="Proteomes" id="UP000077202"/>
    </source>
</evidence>
<dbReference type="PANTHER" id="PTHR45978:SF7">
    <property type="entry name" value="SPX DOMAIN-CONTAINING PROTEIN 4"/>
    <property type="match status" value="1"/>
</dbReference>
<dbReference type="AlphaFoldDB" id="A0A176W469"/>
<evidence type="ECO:0000259" key="2">
    <source>
        <dbReference type="PROSITE" id="PS51382"/>
    </source>
</evidence>